<dbReference type="Gene3D" id="3.30.559.30">
    <property type="entry name" value="Nonribosomal peptide synthetase, condensation domain"/>
    <property type="match status" value="1"/>
</dbReference>
<protein>
    <submittedName>
        <fullName evidence="2">Condensation domain-containing protein</fullName>
    </submittedName>
</protein>
<dbReference type="EMBL" id="JAZAQF010000042">
    <property type="protein sequence ID" value="MFG3817394.1"/>
    <property type="molecule type" value="Genomic_DNA"/>
</dbReference>
<feature type="domain" description="Condensation" evidence="1">
    <location>
        <begin position="27"/>
        <end position="255"/>
    </location>
</feature>
<dbReference type="InterPro" id="IPR052058">
    <property type="entry name" value="Alcohol_O-acetyltransferase"/>
</dbReference>
<accession>A0ABW7C887</accession>
<comment type="caution">
    <text evidence="2">The sequence shown here is derived from an EMBL/GenBank/DDBJ whole genome shotgun (WGS) entry which is preliminary data.</text>
</comment>
<name>A0ABW7C887_9CYAN</name>
<dbReference type="Gene3D" id="3.30.559.10">
    <property type="entry name" value="Chloramphenicol acetyltransferase-like domain"/>
    <property type="match status" value="1"/>
</dbReference>
<proteinExistence type="predicted"/>
<dbReference type="RefSeq" id="WP_393011688.1">
    <property type="nucleotide sequence ID" value="NZ_JAZAQF010000042.1"/>
</dbReference>
<dbReference type="InterPro" id="IPR023213">
    <property type="entry name" value="CAT-like_dom_sf"/>
</dbReference>
<organism evidence="2 3">
    <name type="scientific">Limnothrix redekei LRLZ20PSL1</name>
    <dbReference type="NCBI Taxonomy" id="3112953"/>
    <lineage>
        <taxon>Bacteria</taxon>
        <taxon>Bacillati</taxon>
        <taxon>Cyanobacteriota</taxon>
        <taxon>Cyanophyceae</taxon>
        <taxon>Pseudanabaenales</taxon>
        <taxon>Pseudanabaenaceae</taxon>
        <taxon>Limnothrix</taxon>
    </lineage>
</organism>
<dbReference type="InterPro" id="IPR001242">
    <property type="entry name" value="Condensation_dom"/>
</dbReference>
<dbReference type="Pfam" id="PF00668">
    <property type="entry name" value="Condensation"/>
    <property type="match status" value="1"/>
</dbReference>
<evidence type="ECO:0000259" key="1">
    <source>
        <dbReference type="Pfam" id="PF00668"/>
    </source>
</evidence>
<gene>
    <name evidence="2" type="ORF">VPK24_07065</name>
</gene>
<dbReference type="PANTHER" id="PTHR28037">
    <property type="entry name" value="ALCOHOL O-ACETYLTRANSFERASE 1-RELATED"/>
    <property type="match status" value="1"/>
</dbReference>
<evidence type="ECO:0000313" key="3">
    <source>
        <dbReference type="Proteomes" id="UP001604335"/>
    </source>
</evidence>
<dbReference type="PANTHER" id="PTHR28037:SF1">
    <property type="entry name" value="ALCOHOL O-ACETYLTRANSFERASE 1-RELATED"/>
    <property type="match status" value="1"/>
</dbReference>
<reference evidence="3" key="1">
    <citation type="journal article" date="2024" name="Algal Res.">
        <title>Biochemical, toxicological and genomic investigation of a high-biomass producing Limnothrix strain isolated from Italian shallow drinking water reservoir.</title>
        <authorList>
            <person name="Simonazzi M."/>
            <person name="Shishido T.K."/>
            <person name="Delbaje E."/>
            <person name="Wahlsten M."/>
            <person name="Fewer D.P."/>
            <person name="Sivonen K."/>
            <person name="Pezzolesi L."/>
            <person name="Pistocchi R."/>
        </authorList>
    </citation>
    <scope>NUCLEOTIDE SEQUENCE [LARGE SCALE GENOMIC DNA]</scope>
    <source>
        <strain evidence="3">LRLZ20PSL1</strain>
    </source>
</reference>
<evidence type="ECO:0000313" key="2">
    <source>
        <dbReference type="EMBL" id="MFG3817394.1"/>
    </source>
</evidence>
<dbReference type="SUPFAM" id="SSF52777">
    <property type="entry name" value="CoA-dependent acyltransferases"/>
    <property type="match status" value="2"/>
</dbReference>
<sequence>MFSFSEFPASAQDKIQYISLATCNGIIQCVFALDSCLNEELFFKSFDLVLDSEVILQCQWVNNSVSPYWSLSEEKHKDRFKLLQVVDVQQAVEEFISCSIDPTTDSLVQLRIFRHQDENALQDTFCLKMSHIVSDLSGLRFFLQSLAETYGALQTGQECAPSPATIRRDGWQVFSKLPPKKRWQLLQKGKKNFLKPGQWKIPFDNYNYEAPTYTTYQLDQEQIERLTEYAKGRGATLNQVMLTGFLRALHRFTDAEPDSSLPIINTLDLRHYLRHGDMPKICNLSVPLVSNIDFNRKDSFEDTLSGIKSDLMSQKRTMPGILPAVSMEVLFLAPFSWISWLFNQAFSQFAESGICTPLFSDGGNADISIPGHQVVYAYGLGPIAYAPAFMMTASTFRNTVTFAVGFCESSISRSNMNKVFDLMAEEFASCTV</sequence>
<dbReference type="Proteomes" id="UP001604335">
    <property type="component" value="Unassembled WGS sequence"/>
</dbReference>
<keyword evidence="3" id="KW-1185">Reference proteome</keyword>